<evidence type="ECO:0000313" key="2">
    <source>
        <dbReference type="EMBL" id="JAG64990.1"/>
    </source>
</evidence>
<dbReference type="EMBL" id="GBRD01000831">
    <property type="protein sequence ID" value="JAG64990.1"/>
    <property type="molecule type" value="Transcribed_RNA"/>
</dbReference>
<dbReference type="AlphaFoldDB" id="A0A0K8TIR1"/>
<feature type="region of interest" description="Disordered" evidence="1">
    <location>
        <begin position="57"/>
        <end position="106"/>
    </location>
</feature>
<reference evidence="2" key="1">
    <citation type="submission" date="2014-09" db="EMBL/GenBank/DDBJ databases">
        <authorList>
            <person name="Magalhaes I.L.F."/>
            <person name="Oliveira U."/>
            <person name="Santos F.R."/>
            <person name="Vidigal T.H.D.A."/>
            <person name="Brescovit A.D."/>
            <person name="Santos A.J."/>
        </authorList>
    </citation>
    <scope>NUCLEOTIDE SEQUENCE</scope>
</reference>
<organism evidence="2">
    <name type="scientific">Lygus hesperus</name>
    <name type="common">Western plant bug</name>
    <dbReference type="NCBI Taxonomy" id="30085"/>
    <lineage>
        <taxon>Eukaryota</taxon>
        <taxon>Metazoa</taxon>
        <taxon>Ecdysozoa</taxon>
        <taxon>Arthropoda</taxon>
        <taxon>Hexapoda</taxon>
        <taxon>Insecta</taxon>
        <taxon>Pterygota</taxon>
        <taxon>Neoptera</taxon>
        <taxon>Paraneoptera</taxon>
        <taxon>Hemiptera</taxon>
        <taxon>Heteroptera</taxon>
        <taxon>Panheteroptera</taxon>
        <taxon>Cimicomorpha</taxon>
        <taxon>Miridae</taxon>
        <taxon>Mirini</taxon>
        <taxon>Lygus</taxon>
    </lineage>
</organism>
<proteinExistence type="predicted"/>
<name>A0A0K8TIR1_LYGHE</name>
<accession>A0A0K8TIR1</accession>
<sequence length="106" mass="11631">MAQVQQVKLLPYDSDYPTVWLTQVWMACAAEKLTSEGDKFWRAFLALDTKTAELVASIDPESKAPSSSSVTRSRQSAHPVMAPSSLHTSLQPHADSLCQKDPTKPS</sequence>
<feature type="compositionally biased region" description="Low complexity" evidence="1">
    <location>
        <begin position="63"/>
        <end position="76"/>
    </location>
</feature>
<evidence type="ECO:0000256" key="1">
    <source>
        <dbReference type="SAM" id="MobiDB-lite"/>
    </source>
</evidence>
<protein>
    <submittedName>
        <fullName evidence="2">Uncharacterized protein</fullName>
    </submittedName>
</protein>